<feature type="region of interest" description="Disordered" evidence="1">
    <location>
        <begin position="159"/>
        <end position="189"/>
    </location>
</feature>
<name>A0AAN9Q397_CANGL</name>
<dbReference type="InterPro" id="IPR045881">
    <property type="entry name" value="MNM1-like"/>
</dbReference>
<sequence length="270" mass="29739">MSEQNPNDNHEDSRNVSSRCFKRGRPRKYPNPDGKGSSYLLLNERRNQNIGGGGNDALVPPGFEPIVGNKKCQRDQVNGLNDVKVGQIVSAEIDGEFEGGFWVSVRDGNSDSIFKGQIFKPKSPHVINQTTHSLEKGKEVLHSLKPSFLQRGKNISKDAKQDSVFGSETKASPTLPITGTSEGRGKSLRRNLSREGNQVALPPTHQTSENILHYLSSNIVVDETVSEIIKNPMMAFDFENLVNEVVKKVTSCSGSLSHMIDNSDQPPEQQ</sequence>
<evidence type="ECO:0000313" key="2">
    <source>
        <dbReference type="EMBL" id="KAK7320387.1"/>
    </source>
</evidence>
<dbReference type="PANTHER" id="PTHR34682">
    <property type="entry name" value="AT HOOK MOTIF-CONTAINING PROTEIN"/>
    <property type="match status" value="1"/>
</dbReference>
<dbReference type="EMBL" id="JAYMYQ010000007">
    <property type="protein sequence ID" value="KAK7320387.1"/>
    <property type="molecule type" value="Genomic_DNA"/>
</dbReference>
<dbReference type="Proteomes" id="UP001367508">
    <property type="component" value="Unassembled WGS sequence"/>
</dbReference>
<reference evidence="2 3" key="1">
    <citation type="submission" date="2024-01" db="EMBL/GenBank/DDBJ databases">
        <title>The genomes of 5 underutilized Papilionoideae crops provide insights into root nodulation and disease resistanc.</title>
        <authorList>
            <person name="Jiang F."/>
        </authorList>
    </citation>
    <scope>NUCLEOTIDE SEQUENCE [LARGE SCALE GENOMIC DNA]</scope>
    <source>
        <strain evidence="2">LVBAO_FW01</strain>
        <tissue evidence="2">Leaves</tissue>
    </source>
</reference>
<proteinExistence type="predicted"/>
<feature type="compositionally biased region" description="Polar residues" evidence="1">
    <location>
        <begin position="164"/>
        <end position="181"/>
    </location>
</feature>
<protein>
    <submittedName>
        <fullName evidence="2">Uncharacterized protein</fullName>
    </submittedName>
</protein>
<gene>
    <name evidence="2" type="ORF">VNO77_29810</name>
</gene>
<comment type="caution">
    <text evidence="2">The sequence shown here is derived from an EMBL/GenBank/DDBJ whole genome shotgun (WGS) entry which is preliminary data.</text>
</comment>
<evidence type="ECO:0000313" key="3">
    <source>
        <dbReference type="Proteomes" id="UP001367508"/>
    </source>
</evidence>
<evidence type="ECO:0000256" key="1">
    <source>
        <dbReference type="SAM" id="MobiDB-lite"/>
    </source>
</evidence>
<keyword evidence="3" id="KW-1185">Reference proteome</keyword>
<dbReference type="PANTHER" id="PTHR34682:SF1">
    <property type="entry name" value="PROTEIN METABOLIC NETWORK MODULATOR 1"/>
    <property type="match status" value="1"/>
</dbReference>
<feature type="region of interest" description="Disordered" evidence="1">
    <location>
        <begin position="1"/>
        <end position="39"/>
    </location>
</feature>
<accession>A0AAN9Q397</accession>
<organism evidence="2 3">
    <name type="scientific">Canavalia gladiata</name>
    <name type="common">Sword bean</name>
    <name type="synonym">Dolichos gladiatus</name>
    <dbReference type="NCBI Taxonomy" id="3824"/>
    <lineage>
        <taxon>Eukaryota</taxon>
        <taxon>Viridiplantae</taxon>
        <taxon>Streptophyta</taxon>
        <taxon>Embryophyta</taxon>
        <taxon>Tracheophyta</taxon>
        <taxon>Spermatophyta</taxon>
        <taxon>Magnoliopsida</taxon>
        <taxon>eudicotyledons</taxon>
        <taxon>Gunneridae</taxon>
        <taxon>Pentapetalae</taxon>
        <taxon>rosids</taxon>
        <taxon>fabids</taxon>
        <taxon>Fabales</taxon>
        <taxon>Fabaceae</taxon>
        <taxon>Papilionoideae</taxon>
        <taxon>50 kb inversion clade</taxon>
        <taxon>NPAAA clade</taxon>
        <taxon>indigoferoid/millettioid clade</taxon>
        <taxon>Phaseoleae</taxon>
        <taxon>Canavalia</taxon>
    </lineage>
</organism>
<dbReference type="AlphaFoldDB" id="A0AAN9Q397"/>